<reference evidence="1" key="1">
    <citation type="journal article" date="2021" name="IMA Fungus">
        <title>Genomic characterization of three marine fungi, including Emericellopsis atlantica sp. nov. with signatures of a generalist lifestyle and marine biomass degradation.</title>
        <authorList>
            <person name="Hagestad O.C."/>
            <person name="Hou L."/>
            <person name="Andersen J.H."/>
            <person name="Hansen E.H."/>
            <person name="Altermark B."/>
            <person name="Li C."/>
            <person name="Kuhnert E."/>
            <person name="Cox R.J."/>
            <person name="Crous P.W."/>
            <person name="Spatafora J.W."/>
            <person name="Lail K."/>
            <person name="Amirebrahimi M."/>
            <person name="Lipzen A."/>
            <person name="Pangilinan J."/>
            <person name="Andreopoulos W."/>
            <person name="Hayes R.D."/>
            <person name="Ng V."/>
            <person name="Grigoriev I.V."/>
            <person name="Jackson S.A."/>
            <person name="Sutton T.D.S."/>
            <person name="Dobson A.D.W."/>
            <person name="Rama T."/>
        </authorList>
    </citation>
    <scope>NUCLEOTIDE SEQUENCE</scope>
    <source>
        <strain evidence="1">TRa3180A</strain>
    </source>
</reference>
<evidence type="ECO:0000313" key="1">
    <source>
        <dbReference type="EMBL" id="KAG9245327.1"/>
    </source>
</evidence>
<keyword evidence="2" id="KW-1185">Reference proteome</keyword>
<dbReference type="OrthoDB" id="9978720at2759"/>
<gene>
    <name evidence="1" type="ORF">BJ878DRAFT_548296</name>
</gene>
<proteinExistence type="predicted"/>
<dbReference type="InterPro" id="IPR029058">
    <property type="entry name" value="AB_hydrolase_fold"/>
</dbReference>
<accession>A0A9P7Z554</accession>
<organism evidence="1 2">
    <name type="scientific">Calycina marina</name>
    <dbReference type="NCBI Taxonomy" id="1763456"/>
    <lineage>
        <taxon>Eukaryota</taxon>
        <taxon>Fungi</taxon>
        <taxon>Dikarya</taxon>
        <taxon>Ascomycota</taxon>
        <taxon>Pezizomycotina</taxon>
        <taxon>Leotiomycetes</taxon>
        <taxon>Helotiales</taxon>
        <taxon>Pezizellaceae</taxon>
        <taxon>Calycina</taxon>
    </lineage>
</organism>
<dbReference type="AlphaFoldDB" id="A0A9P7Z554"/>
<name>A0A9P7Z554_9HELO</name>
<dbReference type="Proteomes" id="UP000887226">
    <property type="component" value="Unassembled WGS sequence"/>
</dbReference>
<dbReference type="Gene3D" id="3.40.50.1820">
    <property type="entry name" value="alpha/beta hydrolase"/>
    <property type="match status" value="2"/>
</dbReference>
<comment type="caution">
    <text evidence="1">The sequence shown here is derived from an EMBL/GenBank/DDBJ whole genome shotgun (WGS) entry which is preliminary data.</text>
</comment>
<sequence length="305" mass="32945">MNLCALLASVLAAAEILHTRMHFYVWGASSVDAAGIHVFTNQMYLEELTPSGGGTKPYPLVFIHGWRQTSTTRWAHFIPSHGYGVYLVNIPTTTVITTEWIMQKFTAPEFPSTHPGAEKHTHWAGNSTLGDAVFDTYFASLAPSIASTYCSKAPSVTPEPVCWRGLEEGGSGRPFAGRRSAMGDSGPGAGFVERIVALEPAGPFFNEPKADVPLHYSLAVSDPGVDSVKQILPTPPVPGSVPIKTVAVTTQASNYMGYDWCTVKFLRQARVSTDHLPLGGIGINGNRHMLFSKKNSDDAADVVRR</sequence>
<protein>
    <submittedName>
        <fullName evidence="1">Uncharacterized protein</fullName>
    </submittedName>
</protein>
<dbReference type="SUPFAM" id="SSF53474">
    <property type="entry name" value="alpha/beta-Hydrolases"/>
    <property type="match status" value="1"/>
</dbReference>
<evidence type="ECO:0000313" key="2">
    <source>
        <dbReference type="Proteomes" id="UP000887226"/>
    </source>
</evidence>
<dbReference type="EMBL" id="MU253853">
    <property type="protein sequence ID" value="KAG9245327.1"/>
    <property type="molecule type" value="Genomic_DNA"/>
</dbReference>